<dbReference type="AlphaFoldDB" id="A0AAD5Y2E0"/>
<dbReference type="Pfam" id="PF13391">
    <property type="entry name" value="HNH_2"/>
    <property type="match status" value="1"/>
</dbReference>
<proteinExistence type="predicted"/>
<dbReference type="EMBL" id="JADGKB010000074">
    <property type="protein sequence ID" value="KAJ3254978.1"/>
    <property type="molecule type" value="Genomic_DNA"/>
</dbReference>
<dbReference type="InterPro" id="IPR003615">
    <property type="entry name" value="HNH_nuc"/>
</dbReference>
<dbReference type="Proteomes" id="UP001210925">
    <property type="component" value="Unassembled WGS sequence"/>
</dbReference>
<name>A0AAD5Y2E0_9FUNG</name>
<gene>
    <name evidence="2" type="ORF">HK103_006680</name>
</gene>
<reference evidence="2" key="1">
    <citation type="submission" date="2020-05" db="EMBL/GenBank/DDBJ databases">
        <title>Phylogenomic resolution of chytrid fungi.</title>
        <authorList>
            <person name="Stajich J.E."/>
            <person name="Amses K."/>
            <person name="Simmons R."/>
            <person name="Seto K."/>
            <person name="Myers J."/>
            <person name="Bonds A."/>
            <person name="Quandt C.A."/>
            <person name="Barry K."/>
            <person name="Liu P."/>
            <person name="Grigoriev I."/>
            <person name="Longcore J.E."/>
            <person name="James T.Y."/>
        </authorList>
    </citation>
    <scope>NUCLEOTIDE SEQUENCE</scope>
    <source>
        <strain evidence="2">PLAUS21</strain>
    </source>
</reference>
<protein>
    <recommendedName>
        <fullName evidence="1">HNH nuclease domain-containing protein</fullName>
    </recommendedName>
</protein>
<evidence type="ECO:0000313" key="2">
    <source>
        <dbReference type="EMBL" id="KAJ3254978.1"/>
    </source>
</evidence>
<comment type="caution">
    <text evidence="2">The sequence shown here is derived from an EMBL/GenBank/DDBJ whole genome shotgun (WGS) entry which is preliminary data.</text>
</comment>
<keyword evidence="3" id="KW-1185">Reference proteome</keyword>
<feature type="domain" description="HNH nuclease" evidence="1">
    <location>
        <begin position="164"/>
        <end position="226"/>
    </location>
</feature>
<evidence type="ECO:0000313" key="3">
    <source>
        <dbReference type="Proteomes" id="UP001210925"/>
    </source>
</evidence>
<evidence type="ECO:0000259" key="1">
    <source>
        <dbReference type="Pfam" id="PF13391"/>
    </source>
</evidence>
<sequence>MTTIEVATASLLHVTNALKLAEDDYRKFTASHPNDLTSPQYLRLLKEQDDCRKMLKDAQLTLLEITKLEITRQQTMIELKKQETARLIAERELLLQRSPAITKFPLAPPSMHPSEYSLTPSERATLKENRRIEKNRRSDDYRQFKAETILYYYGKHKENTIRDMLTNIEFPTQVIHRSHIYQASWNDQKFIQLVENIPDITKDSPQNMLLLHDHVEEKYDSGQLLIEFDEDTEEFVCHILDQSIAKELIFVEPEAITFEEYDGKPLHFPTETRPLKRLIRFRAIVNRMVAIDRGYIQPHEYQHLMDEETAERALIDSVLSWHSKIPDDSHLYVNTPYIPE</sequence>
<organism evidence="2 3">
    <name type="scientific">Boothiomyces macroporosus</name>
    <dbReference type="NCBI Taxonomy" id="261099"/>
    <lineage>
        <taxon>Eukaryota</taxon>
        <taxon>Fungi</taxon>
        <taxon>Fungi incertae sedis</taxon>
        <taxon>Chytridiomycota</taxon>
        <taxon>Chytridiomycota incertae sedis</taxon>
        <taxon>Chytridiomycetes</taxon>
        <taxon>Rhizophydiales</taxon>
        <taxon>Terramycetaceae</taxon>
        <taxon>Boothiomyces</taxon>
    </lineage>
</organism>
<accession>A0AAD5Y2E0</accession>